<evidence type="ECO:0000313" key="1">
    <source>
        <dbReference type="EMBL" id="SDX41249.1"/>
    </source>
</evidence>
<keyword evidence="2" id="KW-1185">Reference proteome</keyword>
<proteinExistence type="predicted"/>
<reference evidence="2" key="1">
    <citation type="submission" date="2016-10" db="EMBL/GenBank/DDBJ databases">
        <authorList>
            <person name="Varghese N."/>
            <person name="Submissions S."/>
        </authorList>
    </citation>
    <scope>NUCLEOTIDE SEQUENCE [LARGE SCALE GENOMIC DNA]</scope>
    <source>
        <strain evidence="2">CGMCC 1.8975</strain>
    </source>
</reference>
<dbReference type="OrthoDB" id="980982at2"/>
<protein>
    <submittedName>
        <fullName evidence="1">Uncharacterized protein</fullName>
    </submittedName>
</protein>
<dbReference type="RefSeq" id="WP_139255044.1">
    <property type="nucleotide sequence ID" value="NZ_FNOV01000001.1"/>
</dbReference>
<organism evidence="1 2">
    <name type="scientific">Hymenobacter psychrophilus</name>
    <dbReference type="NCBI Taxonomy" id="651662"/>
    <lineage>
        <taxon>Bacteria</taxon>
        <taxon>Pseudomonadati</taxon>
        <taxon>Bacteroidota</taxon>
        <taxon>Cytophagia</taxon>
        <taxon>Cytophagales</taxon>
        <taxon>Hymenobacteraceae</taxon>
        <taxon>Hymenobacter</taxon>
    </lineage>
</organism>
<accession>A0A1H3BJI9</accession>
<dbReference type="STRING" id="651662.SAMN04488069_101290"/>
<dbReference type="AlphaFoldDB" id="A0A1H3BJI9"/>
<gene>
    <name evidence="1" type="ORF">SAMN04488069_101290</name>
</gene>
<dbReference type="EMBL" id="FNOV01000001">
    <property type="protein sequence ID" value="SDX41249.1"/>
    <property type="molecule type" value="Genomic_DNA"/>
</dbReference>
<sequence length="193" mass="21218">MLSSRTPLFQTLGFIVLLGLLGLSVPGCITPPNYSDTPEIEFERISIQSIIQKGSPIDSINITISYRDGDGDLGLGLNDTLPPYNPRLPDKTPNPNTLNYFCQAQIRQTDGTYLDYTPPGDVVNGFNGRYPILTPATQGDRAAPLRGEIYYFIPFSPIGSPPPGTVLRFKISIQDRALHRSNEVLTTPITIPR</sequence>
<name>A0A1H3BJI9_9BACT</name>
<evidence type="ECO:0000313" key="2">
    <source>
        <dbReference type="Proteomes" id="UP000199249"/>
    </source>
</evidence>
<dbReference type="Proteomes" id="UP000199249">
    <property type="component" value="Unassembled WGS sequence"/>
</dbReference>